<comment type="caution">
    <text evidence="2">The sequence shown here is derived from an EMBL/GenBank/DDBJ whole genome shotgun (WGS) entry which is preliminary data.</text>
</comment>
<evidence type="ECO:0000313" key="2">
    <source>
        <dbReference type="EMBL" id="KKK73066.1"/>
    </source>
</evidence>
<feature type="region of interest" description="Disordered" evidence="1">
    <location>
        <begin position="34"/>
        <end position="66"/>
    </location>
</feature>
<accession>A0A0F9ALI8</accession>
<feature type="non-terminal residue" evidence="2">
    <location>
        <position position="66"/>
    </location>
</feature>
<evidence type="ECO:0000256" key="1">
    <source>
        <dbReference type="SAM" id="MobiDB-lite"/>
    </source>
</evidence>
<name>A0A0F9ALI8_9ZZZZ</name>
<proteinExistence type="predicted"/>
<dbReference type="EMBL" id="LAZR01056957">
    <property type="protein sequence ID" value="KKK73066.1"/>
    <property type="molecule type" value="Genomic_DNA"/>
</dbReference>
<protein>
    <submittedName>
        <fullName evidence="2">Uncharacterized protein</fullName>
    </submittedName>
</protein>
<reference evidence="2" key="1">
    <citation type="journal article" date="2015" name="Nature">
        <title>Complex archaea that bridge the gap between prokaryotes and eukaryotes.</title>
        <authorList>
            <person name="Spang A."/>
            <person name="Saw J.H."/>
            <person name="Jorgensen S.L."/>
            <person name="Zaremba-Niedzwiedzka K."/>
            <person name="Martijn J."/>
            <person name="Lind A.E."/>
            <person name="van Eijk R."/>
            <person name="Schleper C."/>
            <person name="Guy L."/>
            <person name="Ettema T.J."/>
        </authorList>
    </citation>
    <scope>NUCLEOTIDE SEQUENCE</scope>
</reference>
<feature type="compositionally biased region" description="Polar residues" evidence="1">
    <location>
        <begin position="34"/>
        <end position="60"/>
    </location>
</feature>
<dbReference type="AlphaFoldDB" id="A0A0F9ALI8"/>
<sequence>MGLKRHQPRLNPKITSAMRAASAWGKEVLLVSGQTNGTSMPAKSTENTMESSMSKTSEQLTLLPYQ</sequence>
<gene>
    <name evidence="2" type="ORF">LCGC14_2897520</name>
</gene>
<organism evidence="2">
    <name type="scientific">marine sediment metagenome</name>
    <dbReference type="NCBI Taxonomy" id="412755"/>
    <lineage>
        <taxon>unclassified sequences</taxon>
        <taxon>metagenomes</taxon>
        <taxon>ecological metagenomes</taxon>
    </lineage>
</organism>